<sequence>MGPKKPSFEHESIISDSKETDGKFSCPICHEFSADSVRSVKGHISGSRDETHAGLGWNHEAEIRATADE</sequence>
<dbReference type="AlphaFoldDB" id="A0A4P8WKC6"/>
<evidence type="ECO:0000313" key="2">
    <source>
        <dbReference type="EMBL" id="QCS43542.1"/>
    </source>
</evidence>
<evidence type="ECO:0000313" key="3">
    <source>
        <dbReference type="Proteomes" id="UP000302218"/>
    </source>
</evidence>
<proteinExistence type="predicted"/>
<dbReference type="Proteomes" id="UP000302218">
    <property type="component" value="Chromosome"/>
</dbReference>
<dbReference type="EMBL" id="CP040330">
    <property type="protein sequence ID" value="QCS43542.1"/>
    <property type="molecule type" value="Genomic_DNA"/>
</dbReference>
<reference evidence="3" key="1">
    <citation type="submission" date="2019-05" db="EMBL/GenBank/DDBJ databases">
        <title>Genome sequence and methylation pattern of the halophilic Archaeon Natrinema versiforme BOL5-4.</title>
        <authorList>
            <person name="DasSarma P."/>
            <person name="Anton B.P."/>
            <person name="DasSarma S.L."/>
            <person name="Martinez F.L."/>
            <person name="Guzman D."/>
            <person name="Roberts R.J."/>
            <person name="DasSarma S."/>
        </authorList>
    </citation>
    <scope>NUCLEOTIDE SEQUENCE [LARGE SCALE GENOMIC DNA]</scope>
    <source>
        <strain evidence="3">BOL5-4</strain>
    </source>
</reference>
<organism evidence="2 3">
    <name type="scientific">Natrinema versiforme</name>
    <dbReference type="NCBI Taxonomy" id="88724"/>
    <lineage>
        <taxon>Archaea</taxon>
        <taxon>Methanobacteriati</taxon>
        <taxon>Methanobacteriota</taxon>
        <taxon>Stenosarchaea group</taxon>
        <taxon>Halobacteria</taxon>
        <taxon>Halobacteriales</taxon>
        <taxon>Natrialbaceae</taxon>
        <taxon>Natrinema</taxon>
    </lineage>
</organism>
<dbReference type="KEGG" id="nvr:FEJ81_14735"/>
<feature type="compositionally biased region" description="Basic and acidic residues" evidence="1">
    <location>
        <begin position="59"/>
        <end position="69"/>
    </location>
</feature>
<accession>A0A4P8WKC6</accession>
<dbReference type="RefSeq" id="WP_138245998.1">
    <property type="nucleotide sequence ID" value="NZ_CP040330.1"/>
</dbReference>
<feature type="region of interest" description="Disordered" evidence="1">
    <location>
        <begin position="43"/>
        <end position="69"/>
    </location>
</feature>
<protein>
    <submittedName>
        <fullName evidence="2">Uncharacterized protein</fullName>
    </submittedName>
</protein>
<dbReference type="GeneID" id="40266554"/>
<evidence type="ECO:0000256" key="1">
    <source>
        <dbReference type="SAM" id="MobiDB-lite"/>
    </source>
</evidence>
<feature type="region of interest" description="Disordered" evidence="1">
    <location>
        <begin position="1"/>
        <end position="21"/>
    </location>
</feature>
<dbReference type="OrthoDB" id="350876at2157"/>
<name>A0A4P8WKC6_9EURY</name>
<gene>
    <name evidence="2" type="ORF">FEJ81_14735</name>
</gene>